<dbReference type="Gene3D" id="3.40.1360.10">
    <property type="match status" value="1"/>
</dbReference>
<dbReference type="PANTHER" id="PTHR12873">
    <property type="entry name" value="T7-LIKE MITOCHONDRIAL DNA HELICASE"/>
    <property type="match status" value="1"/>
</dbReference>
<keyword evidence="4" id="KW-1185">Reference proteome</keyword>
<name>A0AAW2DPC0_9ROSI</name>
<dbReference type="SUPFAM" id="SSF101447">
    <property type="entry name" value="Formin homology 2 domain (FH2 domain)"/>
    <property type="match status" value="1"/>
</dbReference>
<evidence type="ECO:0000313" key="3">
    <source>
        <dbReference type="EMBL" id="KAL0011974.1"/>
    </source>
</evidence>
<dbReference type="SUPFAM" id="SSF56731">
    <property type="entry name" value="DNA primase core"/>
    <property type="match status" value="1"/>
</dbReference>
<accession>A0AAW2DPC0</accession>
<dbReference type="SMART" id="SM00493">
    <property type="entry name" value="TOPRIM"/>
    <property type="match status" value="1"/>
</dbReference>
<reference evidence="3 4" key="1">
    <citation type="submission" date="2024-01" db="EMBL/GenBank/DDBJ databases">
        <title>A telomere-to-telomere, gap-free genome of sweet tea (Lithocarpus litseifolius).</title>
        <authorList>
            <person name="Zhou J."/>
        </authorList>
    </citation>
    <scope>NUCLEOTIDE SEQUENCE [LARGE SCALE GENOMIC DNA]</scope>
    <source>
        <strain evidence="3">Zhou-2022a</strain>
        <tissue evidence="3">Leaf</tissue>
    </source>
</reference>
<dbReference type="Pfam" id="PF13662">
    <property type="entry name" value="Toprim_4"/>
    <property type="match status" value="1"/>
</dbReference>
<dbReference type="InterPro" id="IPR006171">
    <property type="entry name" value="TOPRIM_dom"/>
</dbReference>
<evidence type="ECO:0000256" key="1">
    <source>
        <dbReference type="SAM" id="MobiDB-lite"/>
    </source>
</evidence>
<proteinExistence type="predicted"/>
<feature type="compositionally biased region" description="Low complexity" evidence="1">
    <location>
        <begin position="20"/>
        <end position="32"/>
    </location>
</feature>
<feature type="compositionally biased region" description="Pro residues" evidence="1">
    <location>
        <begin position="44"/>
        <end position="57"/>
    </location>
</feature>
<dbReference type="AlphaFoldDB" id="A0AAW2DPC0"/>
<comment type="caution">
    <text evidence="3">The sequence shown here is derived from an EMBL/GenBank/DDBJ whole genome shotgun (WGS) entry which is preliminary data.</text>
</comment>
<gene>
    <name evidence="3" type="ORF">SO802_007082</name>
</gene>
<evidence type="ECO:0000259" key="2">
    <source>
        <dbReference type="SMART" id="SM00493"/>
    </source>
</evidence>
<protein>
    <recommendedName>
        <fullName evidence="2">Toprim domain-containing protein</fullName>
    </recommendedName>
</protein>
<dbReference type="InterPro" id="IPR027032">
    <property type="entry name" value="Twinkle-like"/>
</dbReference>
<sequence length="428" mass="48290">MAVIHHCPCRPLLHTLFSSTTRTRTSSRTLGRVWPRSFSHAQTTPPPPPPPPPPPFSSSPLQPNTPTRILSNVEHIGVGSNVLGAKVSVLKQKMELLGINSHDFLIPGRFHYFFCPKCKGGQSMIRTLSLHIIQDGGFAMWRCFHNECQWIGQVFADDRAAYNGFGKKVKFFGQISEESLGLEPLGSELIAYFAERMISEKTLQRNAVMQLSSKKNVIAFTYRQNGLLVGCKYRTIGKRFWQEKGTEKILYGLDDINDVAEIIIVEGETDKLSLEEAGLCNCVSVPNGAPSKVSTKGLPSVQKFDLQFQYLWNCKENLDKVSRIILATDGDTSGKALAEELACRLGKERCWKVRWPKKDDSCYFKDANEVLKHMGPVALKKVIEDAELYQPNIANQNTKYILKHTRREERSLDEIWTFNGKPQLTKTE</sequence>
<dbReference type="GO" id="GO:0043139">
    <property type="term" value="F:5'-3' DNA helicase activity"/>
    <property type="evidence" value="ECO:0007669"/>
    <property type="project" value="InterPro"/>
</dbReference>
<feature type="domain" description="Toprim" evidence="2">
    <location>
        <begin position="260"/>
        <end position="350"/>
    </location>
</feature>
<dbReference type="PANTHER" id="PTHR12873:SF6">
    <property type="entry name" value="TOPRIM DOMAIN-CONTAINING PROTEIN"/>
    <property type="match status" value="1"/>
</dbReference>
<organism evidence="3 4">
    <name type="scientific">Lithocarpus litseifolius</name>
    <dbReference type="NCBI Taxonomy" id="425828"/>
    <lineage>
        <taxon>Eukaryota</taxon>
        <taxon>Viridiplantae</taxon>
        <taxon>Streptophyta</taxon>
        <taxon>Embryophyta</taxon>
        <taxon>Tracheophyta</taxon>
        <taxon>Spermatophyta</taxon>
        <taxon>Magnoliopsida</taxon>
        <taxon>eudicotyledons</taxon>
        <taxon>Gunneridae</taxon>
        <taxon>Pentapetalae</taxon>
        <taxon>rosids</taxon>
        <taxon>fabids</taxon>
        <taxon>Fagales</taxon>
        <taxon>Fagaceae</taxon>
        <taxon>Lithocarpus</taxon>
    </lineage>
</organism>
<dbReference type="Proteomes" id="UP001459277">
    <property type="component" value="Unassembled WGS sequence"/>
</dbReference>
<dbReference type="CDD" id="cd00188">
    <property type="entry name" value="TOPRIM"/>
    <property type="match status" value="1"/>
</dbReference>
<dbReference type="GO" id="GO:0003697">
    <property type="term" value="F:single-stranded DNA binding"/>
    <property type="evidence" value="ECO:0007669"/>
    <property type="project" value="InterPro"/>
</dbReference>
<evidence type="ECO:0000313" key="4">
    <source>
        <dbReference type="Proteomes" id="UP001459277"/>
    </source>
</evidence>
<dbReference type="EMBL" id="JAZDWU010000002">
    <property type="protein sequence ID" value="KAL0011974.1"/>
    <property type="molecule type" value="Genomic_DNA"/>
</dbReference>
<feature type="region of interest" description="Disordered" evidence="1">
    <location>
        <begin position="20"/>
        <end position="64"/>
    </location>
</feature>